<dbReference type="EMBL" id="JACCJC010000044">
    <property type="protein sequence ID" value="KAF6232893.1"/>
    <property type="molecule type" value="Genomic_DNA"/>
</dbReference>
<dbReference type="OrthoDB" id="4951845at2759"/>
<dbReference type="RefSeq" id="XP_037162316.1">
    <property type="nucleotide sequence ID" value="XM_037310752.1"/>
</dbReference>
<dbReference type="AlphaFoldDB" id="A0A8H6FQJ8"/>
<name>A0A8H6FQJ8_9LECA</name>
<keyword evidence="2" id="KW-1185">Reference proteome</keyword>
<protein>
    <submittedName>
        <fullName evidence="1">Uncharacterized protein</fullName>
    </submittedName>
</protein>
<dbReference type="GeneID" id="59290510"/>
<sequence length="80" mass="8946">MLPRLRTILDHLNRSACQVSMQLRGLKVLYGNSTEFVHQGNEVEVRVEPYARHDILYRGGTTGFDAESIKAAELAGKYPG</sequence>
<dbReference type="Proteomes" id="UP000578531">
    <property type="component" value="Unassembled WGS sequence"/>
</dbReference>
<reference evidence="1 2" key="1">
    <citation type="journal article" date="2020" name="Genomics">
        <title>Complete, high-quality genomes from long-read metagenomic sequencing of two wolf lichen thalli reveals enigmatic genome architecture.</title>
        <authorList>
            <person name="McKenzie S.K."/>
            <person name="Walston R.F."/>
            <person name="Allen J.L."/>
        </authorList>
    </citation>
    <scope>NUCLEOTIDE SEQUENCE [LARGE SCALE GENOMIC DNA]</scope>
    <source>
        <strain evidence="1">WasteWater2</strain>
    </source>
</reference>
<evidence type="ECO:0000313" key="1">
    <source>
        <dbReference type="EMBL" id="KAF6232893.1"/>
    </source>
</evidence>
<comment type="caution">
    <text evidence="1">The sequence shown here is derived from an EMBL/GenBank/DDBJ whole genome shotgun (WGS) entry which is preliminary data.</text>
</comment>
<organism evidence="1 2">
    <name type="scientific">Letharia columbiana</name>
    <dbReference type="NCBI Taxonomy" id="112416"/>
    <lineage>
        <taxon>Eukaryota</taxon>
        <taxon>Fungi</taxon>
        <taxon>Dikarya</taxon>
        <taxon>Ascomycota</taxon>
        <taxon>Pezizomycotina</taxon>
        <taxon>Lecanoromycetes</taxon>
        <taxon>OSLEUM clade</taxon>
        <taxon>Lecanoromycetidae</taxon>
        <taxon>Lecanorales</taxon>
        <taxon>Lecanorineae</taxon>
        <taxon>Parmeliaceae</taxon>
        <taxon>Letharia</taxon>
    </lineage>
</organism>
<evidence type="ECO:0000313" key="2">
    <source>
        <dbReference type="Proteomes" id="UP000578531"/>
    </source>
</evidence>
<accession>A0A8H6FQJ8</accession>
<proteinExistence type="predicted"/>
<gene>
    <name evidence="1" type="ORF">HO173_008856</name>
</gene>